<gene>
    <name evidence="2" type="ORF">N0F65_002163</name>
</gene>
<name>A0AAV2YRT8_9STRA</name>
<proteinExistence type="predicted"/>
<evidence type="ECO:0000256" key="1">
    <source>
        <dbReference type="SAM" id="MobiDB-lite"/>
    </source>
</evidence>
<dbReference type="Proteomes" id="UP001146120">
    <property type="component" value="Unassembled WGS sequence"/>
</dbReference>
<feature type="compositionally biased region" description="Low complexity" evidence="1">
    <location>
        <begin position="78"/>
        <end position="97"/>
    </location>
</feature>
<dbReference type="EMBL" id="DAKRPA010000207">
    <property type="protein sequence ID" value="DAZ95369.1"/>
    <property type="molecule type" value="Genomic_DNA"/>
</dbReference>
<reference evidence="2" key="1">
    <citation type="submission" date="2022-11" db="EMBL/GenBank/DDBJ databases">
        <authorList>
            <person name="Morgan W.R."/>
            <person name="Tartar A."/>
        </authorList>
    </citation>
    <scope>NUCLEOTIDE SEQUENCE</scope>
    <source>
        <strain evidence="2">ARSEF 373</strain>
    </source>
</reference>
<keyword evidence="3" id="KW-1185">Reference proteome</keyword>
<reference evidence="2" key="2">
    <citation type="journal article" date="2023" name="Microbiol Resour">
        <title>Decontamination and Annotation of the Draft Genome Sequence of the Oomycete Lagenidium giganteum ARSEF 373.</title>
        <authorList>
            <person name="Morgan W.R."/>
            <person name="Tartar A."/>
        </authorList>
    </citation>
    <scope>NUCLEOTIDE SEQUENCE</scope>
    <source>
        <strain evidence="2">ARSEF 373</strain>
    </source>
</reference>
<dbReference type="Gene3D" id="2.70.50.70">
    <property type="match status" value="1"/>
</dbReference>
<evidence type="ECO:0000313" key="3">
    <source>
        <dbReference type="Proteomes" id="UP001146120"/>
    </source>
</evidence>
<sequence>MIDCMRSLHPGSGNKGDAPIPPEMVIGIPRTGLPCSKCVLLFAWEAQHVTPHEFYNNCADVRISDGGSDPSPAPAPSPSSTNRTSHSSTQPPSQSPATPRPTPSKTPKPKTLKPKTSQPSTASPTPQSQSTNGTSPRTRTDAMKVAMDNSCELNCWNDRPYCPDTVCMTAP</sequence>
<evidence type="ECO:0000313" key="2">
    <source>
        <dbReference type="EMBL" id="DAZ95369.1"/>
    </source>
</evidence>
<organism evidence="2 3">
    <name type="scientific">Lagenidium giganteum</name>
    <dbReference type="NCBI Taxonomy" id="4803"/>
    <lineage>
        <taxon>Eukaryota</taxon>
        <taxon>Sar</taxon>
        <taxon>Stramenopiles</taxon>
        <taxon>Oomycota</taxon>
        <taxon>Peronosporomycetes</taxon>
        <taxon>Pythiales</taxon>
        <taxon>Pythiaceae</taxon>
    </lineage>
</organism>
<comment type="caution">
    <text evidence="2">The sequence shown here is derived from an EMBL/GenBank/DDBJ whole genome shotgun (WGS) entry which is preliminary data.</text>
</comment>
<accession>A0AAV2YRT8</accession>
<protein>
    <recommendedName>
        <fullName evidence="4">Chitin-binding type-4 domain-containing protein</fullName>
    </recommendedName>
</protein>
<dbReference type="AlphaFoldDB" id="A0AAV2YRT8"/>
<evidence type="ECO:0008006" key="4">
    <source>
        <dbReference type="Google" id="ProtNLM"/>
    </source>
</evidence>
<feature type="region of interest" description="Disordered" evidence="1">
    <location>
        <begin position="1"/>
        <end position="21"/>
    </location>
</feature>
<feature type="region of interest" description="Disordered" evidence="1">
    <location>
        <begin position="64"/>
        <end position="143"/>
    </location>
</feature>
<feature type="compositionally biased region" description="Low complexity" evidence="1">
    <location>
        <begin position="114"/>
        <end position="131"/>
    </location>
</feature>